<dbReference type="GO" id="GO:0004143">
    <property type="term" value="F:ATP-dependent diacylglycerol kinase activity"/>
    <property type="evidence" value="ECO:0007669"/>
    <property type="project" value="InterPro"/>
</dbReference>
<organism evidence="2">
    <name type="scientific">hydrothermal vent metagenome</name>
    <dbReference type="NCBI Taxonomy" id="652676"/>
    <lineage>
        <taxon>unclassified sequences</taxon>
        <taxon>metagenomes</taxon>
        <taxon>ecological metagenomes</taxon>
    </lineage>
</organism>
<dbReference type="AlphaFoldDB" id="A0A3B1CQW6"/>
<dbReference type="PANTHER" id="PTHR31303:SF1">
    <property type="entry name" value="CTP-DEPENDENT DIACYLGLYCEROL KINASE 1"/>
    <property type="match status" value="1"/>
</dbReference>
<dbReference type="EMBL" id="UOGA01000290">
    <property type="protein sequence ID" value="VAX25080.1"/>
    <property type="molecule type" value="Genomic_DNA"/>
</dbReference>
<keyword evidence="1" id="KW-1133">Transmembrane helix</keyword>
<feature type="transmembrane region" description="Helical" evidence="1">
    <location>
        <begin position="93"/>
        <end position="116"/>
    </location>
</feature>
<accession>A0A3B1CQW6</accession>
<keyword evidence="1" id="KW-0812">Transmembrane</keyword>
<reference evidence="2" key="1">
    <citation type="submission" date="2018-06" db="EMBL/GenBank/DDBJ databases">
        <authorList>
            <person name="Zhirakovskaya E."/>
        </authorList>
    </citation>
    <scope>NUCLEOTIDE SEQUENCE</scope>
</reference>
<keyword evidence="1" id="KW-0472">Membrane</keyword>
<dbReference type="PANTHER" id="PTHR31303">
    <property type="entry name" value="CTP-DEPENDENT DIACYLGLYCEROL KINASE 1"/>
    <property type="match status" value="1"/>
</dbReference>
<gene>
    <name evidence="2" type="ORF">MNBD_NITROSPINAE04-2422</name>
</gene>
<evidence type="ECO:0000313" key="2">
    <source>
        <dbReference type="EMBL" id="VAX25080.1"/>
    </source>
</evidence>
<feature type="transmembrane region" description="Helical" evidence="1">
    <location>
        <begin position="146"/>
        <end position="168"/>
    </location>
</feature>
<name>A0A3B1CQW6_9ZZZZ</name>
<sequence length="204" mass="21853">MDEAVVTCMTVINDSHVPRKLFHLTAASMIPTVYYFEPIARQSTLYLTLIVTAVWVTGDIARIKIDSINRLFKTLFKNFMKVKEENSLTGSSYVLIGSSAALLLFSPAISCASIYFMSIGDPSAALAGKTYGRVRFNNGKSIEGSAAMFFVCLIIGYAITGSAIMAVAGAAAGAVTEFFTGPLDDNLSIPLVAGGAMTVCQWLY</sequence>
<proteinExistence type="predicted"/>
<dbReference type="InterPro" id="IPR037997">
    <property type="entry name" value="Dgk1-like"/>
</dbReference>
<evidence type="ECO:0008006" key="3">
    <source>
        <dbReference type="Google" id="ProtNLM"/>
    </source>
</evidence>
<evidence type="ECO:0000256" key="1">
    <source>
        <dbReference type="SAM" id="Phobius"/>
    </source>
</evidence>
<protein>
    <recommendedName>
        <fullName evidence="3">Phytol kinase</fullName>
    </recommendedName>
</protein>